<dbReference type="PANTHER" id="PTHR30483">
    <property type="entry name" value="LEUCINE-SPECIFIC-BINDING PROTEIN"/>
    <property type="match status" value="1"/>
</dbReference>
<evidence type="ECO:0000256" key="2">
    <source>
        <dbReference type="ARBA" id="ARBA00022729"/>
    </source>
</evidence>
<dbReference type="GO" id="GO:0006865">
    <property type="term" value="P:amino acid transport"/>
    <property type="evidence" value="ECO:0007669"/>
    <property type="project" value="UniProtKB-KW"/>
</dbReference>
<dbReference type="RefSeq" id="WP_148771051.1">
    <property type="nucleotide sequence ID" value="NZ_VSSS01000010.1"/>
</dbReference>
<keyword evidence="3" id="KW-0813">Transport</keyword>
<feature type="signal peptide" evidence="4">
    <location>
        <begin position="1"/>
        <end position="22"/>
    </location>
</feature>
<accession>A0A5D3KQU5</accession>
<dbReference type="InterPro" id="IPR028081">
    <property type="entry name" value="Leu-bd"/>
</dbReference>
<evidence type="ECO:0000256" key="1">
    <source>
        <dbReference type="ARBA" id="ARBA00010062"/>
    </source>
</evidence>
<dbReference type="InterPro" id="IPR051010">
    <property type="entry name" value="BCAA_transport"/>
</dbReference>
<organism evidence="6 7">
    <name type="scientific">Bradyrhizobium rifense</name>
    <dbReference type="NCBI Taxonomy" id="515499"/>
    <lineage>
        <taxon>Bacteria</taxon>
        <taxon>Pseudomonadati</taxon>
        <taxon>Pseudomonadota</taxon>
        <taxon>Alphaproteobacteria</taxon>
        <taxon>Hyphomicrobiales</taxon>
        <taxon>Nitrobacteraceae</taxon>
        <taxon>Bradyrhizobium</taxon>
    </lineage>
</organism>
<dbReference type="SUPFAM" id="SSF53822">
    <property type="entry name" value="Periplasmic binding protein-like I"/>
    <property type="match status" value="1"/>
</dbReference>
<evidence type="ECO:0000313" key="6">
    <source>
        <dbReference type="EMBL" id="TYL98849.1"/>
    </source>
</evidence>
<sequence>MIKSFAIAVVSAGVLLQSAAIAEQAPLRIGLVYCFSGPFALAGAQVDAAINLFMKRHGDVVAGRKVEIVRRDTTGPAPDVARRLAGELVTREKVDILTGIDFTPNAMAIAAVSTEAKIPVFSMNAGSSAFLPKAPYGARFSFSVPQQAVPLASWAASSGIKSVYSLVADYSPGLDGEKAFQTEFKRAGGQIVGSVRVPLNNPDFGSYLQRIKEAKPDAVFVFLPSGGGDLPVLFLKAFNEAGLSASGVKIIGTGETDEVSIDALGDAALGMVTASHYSAAHESELNKAFVRDFEASTGGKQRVSFAAVAAYDTMAAIYKLAEAQNGRLDPEKTVELLKGLKLDSPRGPIEIDGSRDIVQTIYIRRVERRNGRLENIEFSSVPNVPATEAR</sequence>
<keyword evidence="7" id="KW-1185">Reference proteome</keyword>
<dbReference type="InterPro" id="IPR028082">
    <property type="entry name" value="Peripla_BP_I"/>
</dbReference>
<dbReference type="CDD" id="cd20013">
    <property type="entry name" value="PBP1_RPA0985_benzoate-like"/>
    <property type="match status" value="1"/>
</dbReference>
<dbReference type="Proteomes" id="UP000324758">
    <property type="component" value="Unassembled WGS sequence"/>
</dbReference>
<dbReference type="PANTHER" id="PTHR30483:SF6">
    <property type="entry name" value="PERIPLASMIC BINDING PROTEIN OF ABC TRANSPORTER FOR NATURAL AMINO ACIDS"/>
    <property type="match status" value="1"/>
</dbReference>
<gene>
    <name evidence="6" type="ORF">FXB40_04830</name>
</gene>
<dbReference type="OrthoDB" id="7235949at2"/>
<comment type="caution">
    <text evidence="6">The sequence shown here is derived from an EMBL/GenBank/DDBJ whole genome shotgun (WGS) entry which is preliminary data.</text>
</comment>
<comment type="similarity">
    <text evidence="1">Belongs to the leucine-binding protein family.</text>
</comment>
<dbReference type="EMBL" id="VSSS01000010">
    <property type="protein sequence ID" value="TYL98849.1"/>
    <property type="molecule type" value="Genomic_DNA"/>
</dbReference>
<evidence type="ECO:0000313" key="7">
    <source>
        <dbReference type="Proteomes" id="UP000324758"/>
    </source>
</evidence>
<proteinExistence type="inferred from homology"/>
<feature type="chain" id="PRO_5022743295" evidence="4">
    <location>
        <begin position="23"/>
        <end position="390"/>
    </location>
</feature>
<dbReference type="Pfam" id="PF13458">
    <property type="entry name" value="Peripla_BP_6"/>
    <property type="match status" value="1"/>
</dbReference>
<evidence type="ECO:0000256" key="4">
    <source>
        <dbReference type="SAM" id="SignalP"/>
    </source>
</evidence>
<keyword evidence="2 4" id="KW-0732">Signal</keyword>
<protein>
    <submittedName>
        <fullName evidence="6">ABC transporter substrate-binding protein</fullName>
    </submittedName>
</protein>
<reference evidence="6 7" key="1">
    <citation type="submission" date="2019-08" db="EMBL/GenBank/DDBJ databases">
        <title>Bradyrhizobium hipponensis sp. nov., a rhizobium isolated from a Lupinus angustifolius root nodule in Tunisia.</title>
        <authorList>
            <person name="Off K."/>
            <person name="Rejili M."/>
            <person name="Mars M."/>
            <person name="Brachmann A."/>
            <person name="Marin M."/>
        </authorList>
    </citation>
    <scope>NUCLEOTIDE SEQUENCE [LARGE SCALE GENOMIC DNA]</scope>
    <source>
        <strain evidence="6 7">CTAW71</strain>
    </source>
</reference>
<evidence type="ECO:0000259" key="5">
    <source>
        <dbReference type="Pfam" id="PF13458"/>
    </source>
</evidence>
<feature type="domain" description="Leucine-binding protein" evidence="5">
    <location>
        <begin position="26"/>
        <end position="367"/>
    </location>
</feature>
<dbReference type="Gene3D" id="3.40.50.2300">
    <property type="match status" value="2"/>
</dbReference>
<evidence type="ECO:0000256" key="3">
    <source>
        <dbReference type="ARBA" id="ARBA00022970"/>
    </source>
</evidence>
<name>A0A5D3KQU5_9BRAD</name>
<keyword evidence="3" id="KW-0029">Amino-acid transport</keyword>
<dbReference type="AlphaFoldDB" id="A0A5D3KQU5"/>